<dbReference type="InterPro" id="IPR016024">
    <property type="entry name" value="ARM-type_fold"/>
</dbReference>
<evidence type="ECO:0000259" key="1">
    <source>
        <dbReference type="Pfam" id="PF11229"/>
    </source>
</evidence>
<dbReference type="Proteomes" id="UP001176940">
    <property type="component" value="Unassembled WGS sequence"/>
</dbReference>
<feature type="domain" description="Focadhesin C-terminal" evidence="1">
    <location>
        <begin position="241"/>
        <end position="485"/>
    </location>
</feature>
<accession>A0ABN9MFK2</accession>
<sequence>MSQGSQTDSRVHVSATLRKLYECLDNSSEQSRAVQEVLSYVVAGVSVSAFSAGILGAEEAEQHMNKLRTLTEQNQQTPGLALALGSIVHGLSVGGHGKAEDLNNRLLPAWIKILLAEGCPTMQRLAALNGAIALVGSESAVIQLKSEVIQSSLYQSKLSEVIKTITQIISFSGAIGLQTNAAWILGHLHLSSLSSSQSRTSVPPDFSYLPERSLIRALVDFLISAGKKGPEAIPPALVRVCEEIQKLCVQIAVTQAQTSPNAAVLLGMWVVPPLVYSLNVTTRSYLATSLCLWMKHVSEDKLQTFADVFVVSQFESQSKTSDVEISNNILLGLTQAMKLSNPPQHCWSFLCKTIERLYLLLPAEIQKTNMGIYIEVSKCISELADSEVERICCISKDNIAKSTFVRVYLISQGRLPLSYLWQVIEVAVECSDNVAIIWMLLQTFYQTRVLSHQNTGILKRLDWLLDLISYIRNIAYKSTPLQNVLLSKFIDWMMNLLESPEGALSEASKNVLEASLFNLRCLPEFKRKAVWTRAYGW</sequence>
<dbReference type="PANTHER" id="PTHR16212:SF4">
    <property type="entry name" value="FOCADHESIN"/>
    <property type="match status" value="1"/>
</dbReference>
<evidence type="ECO:0000313" key="2">
    <source>
        <dbReference type="EMBL" id="CAJ0965409.1"/>
    </source>
</evidence>
<proteinExistence type="predicted"/>
<dbReference type="SUPFAM" id="SSF48371">
    <property type="entry name" value="ARM repeat"/>
    <property type="match status" value="1"/>
</dbReference>
<dbReference type="InterPro" id="IPR021392">
    <property type="entry name" value="Focadhesin_C"/>
</dbReference>
<evidence type="ECO:0000313" key="3">
    <source>
        <dbReference type="Proteomes" id="UP001176940"/>
    </source>
</evidence>
<feature type="domain" description="Focadhesin C-terminal" evidence="1">
    <location>
        <begin position="487"/>
        <end position="537"/>
    </location>
</feature>
<keyword evidence="3" id="KW-1185">Reference proteome</keyword>
<dbReference type="InterPro" id="IPR045163">
    <property type="entry name" value="Focadhesin/RST1"/>
</dbReference>
<organism evidence="2 3">
    <name type="scientific">Ranitomeya imitator</name>
    <name type="common">mimic poison frog</name>
    <dbReference type="NCBI Taxonomy" id="111125"/>
    <lineage>
        <taxon>Eukaryota</taxon>
        <taxon>Metazoa</taxon>
        <taxon>Chordata</taxon>
        <taxon>Craniata</taxon>
        <taxon>Vertebrata</taxon>
        <taxon>Euteleostomi</taxon>
        <taxon>Amphibia</taxon>
        <taxon>Batrachia</taxon>
        <taxon>Anura</taxon>
        <taxon>Neobatrachia</taxon>
        <taxon>Hyloidea</taxon>
        <taxon>Dendrobatidae</taxon>
        <taxon>Dendrobatinae</taxon>
        <taxon>Ranitomeya</taxon>
    </lineage>
</organism>
<comment type="caution">
    <text evidence="2">The sequence shown here is derived from an EMBL/GenBank/DDBJ whole genome shotgun (WGS) entry which is preliminary data.</text>
</comment>
<feature type="domain" description="Focadhesin C-terminal" evidence="1">
    <location>
        <begin position="64"/>
        <end position="240"/>
    </location>
</feature>
<dbReference type="PANTHER" id="PTHR16212">
    <property type="entry name" value="FOCADHESIN FAMILY MEMBER"/>
    <property type="match status" value="1"/>
</dbReference>
<reference evidence="2" key="1">
    <citation type="submission" date="2023-07" db="EMBL/GenBank/DDBJ databases">
        <authorList>
            <person name="Stuckert A."/>
        </authorList>
    </citation>
    <scope>NUCLEOTIDE SEQUENCE</scope>
</reference>
<name>A0ABN9MFK2_9NEOB</name>
<dbReference type="Pfam" id="PF11229">
    <property type="entry name" value="Focadhesin"/>
    <property type="match status" value="3"/>
</dbReference>
<protein>
    <recommendedName>
        <fullName evidence="1">Focadhesin C-terminal domain-containing protein</fullName>
    </recommendedName>
</protein>
<gene>
    <name evidence="2" type="ORF">RIMI_LOCUS20273369</name>
</gene>
<dbReference type="EMBL" id="CAUEEQ010067339">
    <property type="protein sequence ID" value="CAJ0965409.1"/>
    <property type="molecule type" value="Genomic_DNA"/>
</dbReference>